<dbReference type="KEGG" id="ffu:CLAFUR5_04770"/>
<dbReference type="AlphaFoldDB" id="A0A9Q8LGA0"/>
<keyword evidence="3" id="KW-1185">Reference proteome</keyword>
<feature type="compositionally biased region" description="Gly residues" evidence="1">
    <location>
        <begin position="14"/>
        <end position="29"/>
    </location>
</feature>
<protein>
    <submittedName>
        <fullName evidence="2">Uncharacterized protein</fullName>
    </submittedName>
</protein>
<evidence type="ECO:0000256" key="1">
    <source>
        <dbReference type="SAM" id="MobiDB-lite"/>
    </source>
</evidence>
<organism evidence="2 3">
    <name type="scientific">Passalora fulva</name>
    <name type="common">Tomato leaf mold</name>
    <name type="synonym">Cladosporium fulvum</name>
    <dbReference type="NCBI Taxonomy" id="5499"/>
    <lineage>
        <taxon>Eukaryota</taxon>
        <taxon>Fungi</taxon>
        <taxon>Dikarya</taxon>
        <taxon>Ascomycota</taxon>
        <taxon>Pezizomycotina</taxon>
        <taxon>Dothideomycetes</taxon>
        <taxon>Dothideomycetidae</taxon>
        <taxon>Mycosphaerellales</taxon>
        <taxon>Mycosphaerellaceae</taxon>
        <taxon>Fulvia</taxon>
    </lineage>
</organism>
<name>A0A9Q8LGA0_PASFU</name>
<dbReference type="EMBL" id="CP090166">
    <property type="protein sequence ID" value="UJO16894.1"/>
    <property type="molecule type" value="Genomic_DNA"/>
</dbReference>
<dbReference type="GeneID" id="71984648"/>
<reference evidence="2" key="2">
    <citation type="journal article" date="2022" name="Microb. Genom.">
        <title>A chromosome-scale genome assembly of the tomato pathogen Cladosporium fulvum reveals a compartmentalized genome architecture and the presence of a dispensable chromosome.</title>
        <authorList>
            <person name="Zaccaron A.Z."/>
            <person name="Chen L.H."/>
            <person name="Samaras A."/>
            <person name="Stergiopoulos I."/>
        </authorList>
    </citation>
    <scope>NUCLEOTIDE SEQUENCE</scope>
    <source>
        <strain evidence="2">Race5_Kim</strain>
    </source>
</reference>
<evidence type="ECO:0000313" key="2">
    <source>
        <dbReference type="EMBL" id="UJO16894.1"/>
    </source>
</evidence>
<accession>A0A9Q8LGA0</accession>
<dbReference type="Proteomes" id="UP000756132">
    <property type="component" value="Chromosome 4"/>
</dbReference>
<reference evidence="2" key="1">
    <citation type="submission" date="2021-12" db="EMBL/GenBank/DDBJ databases">
        <authorList>
            <person name="Zaccaron A."/>
            <person name="Stergiopoulos I."/>
        </authorList>
    </citation>
    <scope>NUCLEOTIDE SEQUENCE</scope>
    <source>
        <strain evidence="2">Race5_Kim</strain>
    </source>
</reference>
<sequence length="72" mass="7139">MPSDKVSTKTPPSKGGGGGGGPYGNGPGPSGDPRPQMPWCDCGCGGDPVLKAQIAAERGSRGATQFSHIGQE</sequence>
<evidence type="ECO:0000313" key="3">
    <source>
        <dbReference type="Proteomes" id="UP000756132"/>
    </source>
</evidence>
<feature type="region of interest" description="Disordered" evidence="1">
    <location>
        <begin position="1"/>
        <end position="39"/>
    </location>
</feature>
<proteinExistence type="predicted"/>
<dbReference type="RefSeq" id="XP_047761260.1">
    <property type="nucleotide sequence ID" value="XM_047903918.1"/>
</dbReference>
<gene>
    <name evidence="2" type="ORF">CLAFUR5_04770</name>
</gene>